<proteinExistence type="inferred from homology"/>
<dbReference type="SUPFAM" id="SSF81790">
    <property type="entry name" value="Myosin phosphatase inhibitor 17kDa protein, CPI-17"/>
    <property type="match status" value="1"/>
</dbReference>
<evidence type="ECO:0000313" key="8">
    <source>
        <dbReference type="EMBL" id="KFO28452.1"/>
    </source>
</evidence>
<dbReference type="GO" id="GO:0004865">
    <property type="term" value="F:protein serine/threonine phosphatase inhibitor activity"/>
    <property type="evidence" value="ECO:0007669"/>
    <property type="project" value="TreeGrafter"/>
</dbReference>
<dbReference type="Gene3D" id="1.10.150.220">
    <property type="entry name" value="CPI-17"/>
    <property type="match status" value="1"/>
</dbReference>
<comment type="subcellular location">
    <subcellularLocation>
        <location evidence="5">Membrane</location>
        <topology evidence="5">Peripheral membrane protein</topology>
    </subcellularLocation>
</comment>
<keyword evidence="6" id="KW-0175">Coiled coil</keyword>
<evidence type="ECO:0000256" key="6">
    <source>
        <dbReference type="SAM" id="Coils"/>
    </source>
</evidence>
<evidence type="ECO:0000256" key="4">
    <source>
        <dbReference type="ARBA" id="ARBA00023272"/>
    </source>
</evidence>
<dbReference type="AlphaFoldDB" id="A0A091DBJ4"/>
<dbReference type="Pfam" id="PF05361">
    <property type="entry name" value="PP1_inhibitor"/>
    <property type="match status" value="1"/>
</dbReference>
<dbReference type="InterPro" id="IPR008025">
    <property type="entry name" value="CPI-17"/>
</dbReference>
<keyword evidence="4 5" id="KW-0650">Protein phosphatase inhibitor</keyword>
<evidence type="ECO:0000256" key="5">
    <source>
        <dbReference type="RuleBase" id="RU369059"/>
    </source>
</evidence>
<reference evidence="8 9" key="1">
    <citation type="submission" date="2013-11" db="EMBL/GenBank/DDBJ databases">
        <title>The Damaraland mole rat (Fukomys damarensis) genome and evolution of African mole rats.</title>
        <authorList>
            <person name="Gladyshev V.N."/>
            <person name="Fang X."/>
        </authorList>
    </citation>
    <scope>NUCLEOTIDE SEQUENCE [LARGE SCALE GENOMIC DNA]</scope>
    <source>
        <tissue evidence="8">Liver</tissue>
    </source>
</reference>
<accession>A0A091DBJ4</accession>
<evidence type="ECO:0000313" key="9">
    <source>
        <dbReference type="Proteomes" id="UP000028990"/>
    </source>
</evidence>
<dbReference type="Proteomes" id="UP000028990">
    <property type="component" value="Unassembled WGS sequence"/>
</dbReference>
<keyword evidence="3" id="KW-0007">Acetylation</keyword>
<comment type="function">
    <text evidence="5">Inhibitor of PPP1CA.</text>
</comment>
<name>A0A091DBJ4_FUKDA</name>
<keyword evidence="5" id="KW-0472">Membrane</keyword>
<gene>
    <name evidence="8" type="ORF">H920_10313</name>
</gene>
<dbReference type="PANTHER" id="PTHR16188:SF5">
    <property type="entry name" value="PROTEIN PHOSPHATASE 1 REGULATORY SUBUNIT 14B"/>
    <property type="match status" value="1"/>
</dbReference>
<dbReference type="EMBL" id="KN122776">
    <property type="protein sequence ID" value="KFO28452.1"/>
    <property type="molecule type" value="Genomic_DNA"/>
</dbReference>
<dbReference type="FunFam" id="1.10.150.220:FF:000001">
    <property type="entry name" value="Phosphatase 1, regulatory (Inhibitor) subunit 14C"/>
    <property type="match status" value="1"/>
</dbReference>
<dbReference type="PANTHER" id="PTHR16188">
    <property type="entry name" value="PROTEIN PHOSPHATASE 1 INHIBITOR POTENTIATED BY PROTEIN KINASE C"/>
    <property type="match status" value="1"/>
</dbReference>
<feature type="region of interest" description="Disordered" evidence="7">
    <location>
        <begin position="130"/>
        <end position="155"/>
    </location>
</feature>
<evidence type="ECO:0000256" key="1">
    <source>
        <dbReference type="ARBA" id="ARBA00005483"/>
    </source>
</evidence>
<keyword evidence="9" id="KW-1185">Reference proteome</keyword>
<organism evidence="8 9">
    <name type="scientific">Fukomys damarensis</name>
    <name type="common">Damaraland mole rat</name>
    <name type="synonym">Cryptomys damarensis</name>
    <dbReference type="NCBI Taxonomy" id="885580"/>
    <lineage>
        <taxon>Eukaryota</taxon>
        <taxon>Metazoa</taxon>
        <taxon>Chordata</taxon>
        <taxon>Craniata</taxon>
        <taxon>Vertebrata</taxon>
        <taxon>Euteleostomi</taxon>
        <taxon>Mammalia</taxon>
        <taxon>Eutheria</taxon>
        <taxon>Euarchontoglires</taxon>
        <taxon>Glires</taxon>
        <taxon>Rodentia</taxon>
        <taxon>Hystricomorpha</taxon>
        <taxon>Bathyergidae</taxon>
        <taxon>Fukomys</taxon>
    </lineage>
</organism>
<dbReference type="GO" id="GO:0005737">
    <property type="term" value="C:cytoplasm"/>
    <property type="evidence" value="ECO:0007669"/>
    <property type="project" value="InterPro"/>
</dbReference>
<dbReference type="InterPro" id="IPR036658">
    <property type="entry name" value="CPI-17_sf"/>
</dbReference>
<protein>
    <recommendedName>
        <fullName evidence="5">Protein phosphatase 1 regulatory subunit 14</fullName>
    </recommendedName>
</protein>
<dbReference type="GO" id="GO:0045087">
    <property type="term" value="P:innate immune response"/>
    <property type="evidence" value="ECO:0007669"/>
    <property type="project" value="TreeGrafter"/>
</dbReference>
<sequence>MKERMRHFKDTDNQRGREKDARTVLRVVCETEGLREHQGEAPAVELFLRRYALRLRDAGQPAEGGSPNTGRSPAVSTGCLAATRGPAPNYISHNAALAAISAGGRWLPWVGPSKVGGGSSTRGFFMEGVGPLQSPPGAAGEGSGDADDEGPVRRQGKVTVKYDRKELRKRLNLEEWILEQLTRLYDCQEEEIPELEIDVDELLDMESDDTRAARVKELLVDCYKPTEAFISGLLDKIRGMQKLSTPQKK</sequence>
<evidence type="ECO:0000256" key="2">
    <source>
        <dbReference type="ARBA" id="ARBA00022553"/>
    </source>
</evidence>
<comment type="similarity">
    <text evidence="1 5">Belongs to the PP1 inhibitor family.</text>
</comment>
<dbReference type="STRING" id="885580.ENSFDAP00000009805"/>
<keyword evidence="2 5" id="KW-0597">Phosphoprotein</keyword>
<feature type="coiled-coil region" evidence="6">
    <location>
        <begin position="164"/>
        <end position="205"/>
    </location>
</feature>
<dbReference type="GO" id="GO:0016020">
    <property type="term" value="C:membrane"/>
    <property type="evidence" value="ECO:0007669"/>
    <property type="project" value="UniProtKB-SubCell"/>
</dbReference>
<evidence type="ECO:0000256" key="3">
    <source>
        <dbReference type="ARBA" id="ARBA00022990"/>
    </source>
</evidence>
<evidence type="ECO:0000256" key="7">
    <source>
        <dbReference type="SAM" id="MobiDB-lite"/>
    </source>
</evidence>
<dbReference type="eggNOG" id="KOG0824">
    <property type="taxonomic scope" value="Eukaryota"/>
</dbReference>